<comment type="similarity">
    <text evidence="1 5 6">Belongs to the bacterial ribosomal protein bL35 family.</text>
</comment>
<evidence type="ECO:0000313" key="8">
    <source>
        <dbReference type="Proteomes" id="UP000824200"/>
    </source>
</evidence>
<dbReference type="NCBIfam" id="TIGR00001">
    <property type="entry name" value="rpmI_bact"/>
    <property type="match status" value="1"/>
</dbReference>
<dbReference type="Pfam" id="PF01632">
    <property type="entry name" value="Ribosomal_L35p"/>
    <property type="match status" value="1"/>
</dbReference>
<keyword evidence="2 5" id="KW-0689">Ribosomal protein</keyword>
<keyword evidence="3 5" id="KW-0687">Ribonucleoprotein</keyword>
<evidence type="ECO:0000256" key="3">
    <source>
        <dbReference type="ARBA" id="ARBA00023274"/>
    </source>
</evidence>
<evidence type="ECO:0000256" key="4">
    <source>
        <dbReference type="ARBA" id="ARBA00071664"/>
    </source>
</evidence>
<dbReference type="FunFam" id="4.10.410.60:FF:000001">
    <property type="entry name" value="50S ribosomal protein L35"/>
    <property type="match status" value="1"/>
</dbReference>
<comment type="caution">
    <text evidence="7">The sequence shown here is derived from an EMBL/GenBank/DDBJ whole genome shotgun (WGS) entry which is preliminary data.</text>
</comment>
<sequence length="64" mass="7389">MPKQKTHSASKKRFVVLKSGKIKRAQCNKNHKLGKKTTKRTRNLRSTAYVDKTRANTVKSMLPY</sequence>
<dbReference type="SUPFAM" id="SSF143034">
    <property type="entry name" value="L35p-like"/>
    <property type="match status" value="1"/>
</dbReference>
<evidence type="ECO:0000256" key="5">
    <source>
        <dbReference type="HAMAP-Rule" id="MF_00514"/>
    </source>
</evidence>
<name>A0A9D1E4V5_9BACT</name>
<dbReference type="PANTHER" id="PTHR33343">
    <property type="entry name" value="54S RIBOSOMAL PROTEIN BL35M"/>
    <property type="match status" value="1"/>
</dbReference>
<dbReference type="GO" id="GO:0003735">
    <property type="term" value="F:structural constituent of ribosome"/>
    <property type="evidence" value="ECO:0007669"/>
    <property type="project" value="InterPro"/>
</dbReference>
<reference evidence="7" key="2">
    <citation type="journal article" date="2021" name="PeerJ">
        <title>Extensive microbial diversity within the chicken gut microbiome revealed by metagenomics and culture.</title>
        <authorList>
            <person name="Gilroy R."/>
            <person name="Ravi A."/>
            <person name="Getino M."/>
            <person name="Pursley I."/>
            <person name="Horton D.L."/>
            <person name="Alikhan N.F."/>
            <person name="Baker D."/>
            <person name="Gharbi K."/>
            <person name="Hall N."/>
            <person name="Watson M."/>
            <person name="Adriaenssens E.M."/>
            <person name="Foster-Nyarko E."/>
            <person name="Jarju S."/>
            <person name="Secka A."/>
            <person name="Antonio M."/>
            <person name="Oren A."/>
            <person name="Chaudhuri R.R."/>
            <person name="La Ragione R."/>
            <person name="Hildebrand F."/>
            <person name="Pallen M.J."/>
        </authorList>
    </citation>
    <scope>NUCLEOTIDE SEQUENCE</scope>
    <source>
        <strain evidence="7">CHK121-14286</strain>
    </source>
</reference>
<reference evidence="7" key="1">
    <citation type="submission" date="2020-10" db="EMBL/GenBank/DDBJ databases">
        <authorList>
            <person name="Gilroy R."/>
        </authorList>
    </citation>
    <scope>NUCLEOTIDE SEQUENCE</scope>
    <source>
        <strain evidence="7">CHK121-14286</strain>
    </source>
</reference>
<dbReference type="PROSITE" id="PS00936">
    <property type="entry name" value="RIBOSOMAL_L35"/>
    <property type="match status" value="1"/>
</dbReference>
<dbReference type="GO" id="GO:0022625">
    <property type="term" value="C:cytosolic large ribosomal subunit"/>
    <property type="evidence" value="ECO:0007669"/>
    <property type="project" value="TreeGrafter"/>
</dbReference>
<dbReference type="InterPro" id="IPR021137">
    <property type="entry name" value="Ribosomal_bL35-like"/>
</dbReference>
<evidence type="ECO:0000256" key="6">
    <source>
        <dbReference type="RuleBase" id="RU000568"/>
    </source>
</evidence>
<organism evidence="7 8">
    <name type="scientific">Candidatus Fimimonas gallinarum</name>
    <dbReference type="NCBI Taxonomy" id="2840821"/>
    <lineage>
        <taxon>Bacteria</taxon>
        <taxon>Pseudomonadati</taxon>
        <taxon>Myxococcota</taxon>
        <taxon>Myxococcia</taxon>
        <taxon>Myxococcales</taxon>
        <taxon>Cystobacterineae</taxon>
        <taxon>Myxococcaceae</taxon>
        <taxon>Myxococcaceae incertae sedis</taxon>
        <taxon>Candidatus Fimimonas</taxon>
    </lineage>
</organism>
<gene>
    <name evidence="5 7" type="primary">rpmI</name>
    <name evidence="7" type="ORF">IAC95_04740</name>
</gene>
<dbReference type="Gene3D" id="4.10.410.60">
    <property type="match status" value="1"/>
</dbReference>
<evidence type="ECO:0000313" key="7">
    <source>
        <dbReference type="EMBL" id="HIR66164.1"/>
    </source>
</evidence>
<dbReference type="InterPro" id="IPR037229">
    <property type="entry name" value="Ribosomal_bL35_sf"/>
</dbReference>
<dbReference type="InterPro" id="IPR018265">
    <property type="entry name" value="Ribosomal_bL35_CS"/>
</dbReference>
<dbReference type="Proteomes" id="UP000824200">
    <property type="component" value="Unassembled WGS sequence"/>
</dbReference>
<protein>
    <recommendedName>
        <fullName evidence="4 5">Large ribosomal subunit protein bL35</fullName>
    </recommendedName>
</protein>
<dbReference type="PRINTS" id="PR00064">
    <property type="entry name" value="RIBOSOMALL35"/>
</dbReference>
<accession>A0A9D1E4V5</accession>
<evidence type="ECO:0000256" key="2">
    <source>
        <dbReference type="ARBA" id="ARBA00022980"/>
    </source>
</evidence>
<dbReference type="GO" id="GO:0006412">
    <property type="term" value="P:translation"/>
    <property type="evidence" value="ECO:0007669"/>
    <property type="project" value="UniProtKB-UniRule"/>
</dbReference>
<evidence type="ECO:0000256" key="1">
    <source>
        <dbReference type="ARBA" id="ARBA00006598"/>
    </source>
</evidence>
<proteinExistence type="inferred from homology"/>
<dbReference type="InterPro" id="IPR001706">
    <property type="entry name" value="Ribosomal_bL35"/>
</dbReference>
<dbReference type="AlphaFoldDB" id="A0A9D1E4V5"/>
<dbReference type="EMBL" id="DVHL01000038">
    <property type="protein sequence ID" value="HIR66164.1"/>
    <property type="molecule type" value="Genomic_DNA"/>
</dbReference>
<dbReference type="HAMAP" id="MF_00514">
    <property type="entry name" value="Ribosomal_bL35"/>
    <property type="match status" value="1"/>
</dbReference>
<dbReference type="PANTHER" id="PTHR33343:SF1">
    <property type="entry name" value="LARGE RIBOSOMAL SUBUNIT PROTEIN BL35M"/>
    <property type="match status" value="1"/>
</dbReference>